<name>A0ACC0VLK8_9STRA</name>
<proteinExistence type="predicted"/>
<reference evidence="1 2" key="1">
    <citation type="journal article" date="2022" name="bioRxiv">
        <title>The genome of the oomycete Peronosclerospora sorghi, a cosmopolitan pathogen of maize and sorghum, is inflated with dispersed pseudogenes.</title>
        <authorList>
            <person name="Fletcher K."/>
            <person name="Martin F."/>
            <person name="Isakeit T."/>
            <person name="Cavanaugh K."/>
            <person name="Magill C."/>
            <person name="Michelmore R."/>
        </authorList>
    </citation>
    <scope>NUCLEOTIDE SEQUENCE [LARGE SCALE GENOMIC DNA]</scope>
    <source>
        <strain evidence="1">P6</strain>
    </source>
</reference>
<dbReference type="EMBL" id="CM047587">
    <property type="protein sequence ID" value="KAI9907379.1"/>
    <property type="molecule type" value="Genomic_DNA"/>
</dbReference>
<evidence type="ECO:0000313" key="2">
    <source>
        <dbReference type="Proteomes" id="UP001163321"/>
    </source>
</evidence>
<gene>
    <name evidence="1" type="ORF">PsorP6_004701</name>
</gene>
<comment type="caution">
    <text evidence="1">The sequence shown here is derived from an EMBL/GenBank/DDBJ whole genome shotgun (WGS) entry which is preliminary data.</text>
</comment>
<accession>A0ACC0VLK8</accession>
<organism evidence="1 2">
    <name type="scientific">Peronosclerospora sorghi</name>
    <dbReference type="NCBI Taxonomy" id="230839"/>
    <lineage>
        <taxon>Eukaryota</taxon>
        <taxon>Sar</taxon>
        <taxon>Stramenopiles</taxon>
        <taxon>Oomycota</taxon>
        <taxon>Peronosporomycetes</taxon>
        <taxon>Peronosporales</taxon>
        <taxon>Peronosporaceae</taxon>
        <taxon>Peronosclerospora</taxon>
    </lineage>
</organism>
<keyword evidence="2" id="KW-1185">Reference proteome</keyword>
<dbReference type="Proteomes" id="UP001163321">
    <property type="component" value="Chromosome 8"/>
</dbReference>
<evidence type="ECO:0000313" key="1">
    <source>
        <dbReference type="EMBL" id="KAI9907379.1"/>
    </source>
</evidence>
<protein>
    <submittedName>
        <fullName evidence="1">Uncharacterized protein</fullName>
    </submittedName>
</protein>
<sequence length="155" mass="17454">MAASTNNAPTSRHLTHEQLLRNLKSSDALSENSLEKYSATAQFSDAPSLLQPLELLMLQDIFCLYRGVPASVPAESAREGGTVGFDRQYHPNQHHQKMDGSTQNLLTCYTEKQTLQMDRTQIQPLARRIQPRFARHRCVHPDSTVMIRLVHVTGS</sequence>